<name>A0A6P1QX06_9FLAO</name>
<dbReference type="InterPro" id="IPR021215">
    <property type="entry name" value="DUF2752"/>
</dbReference>
<protein>
    <submittedName>
        <fullName evidence="1">DUF2752 domain-containing protein</fullName>
    </submittedName>
</protein>
<evidence type="ECO:0000313" key="1">
    <source>
        <dbReference type="EMBL" id="QHN65270.1"/>
    </source>
</evidence>
<dbReference type="RefSeq" id="WP_160224132.1">
    <property type="nucleotide sequence ID" value="NZ_CP029149.1"/>
</dbReference>
<sequence length="92" mass="10534">MALDDYMLPCLNKKLFGIECFGCGTQRAISLIFEGKFAEAFQMFPAIYTVLLFFGFIIINFIDKKRNYGNIIVGLAIINAIIMVVSYFIRHH</sequence>
<dbReference type="OrthoDB" id="9815897at2"/>
<dbReference type="KEGG" id="bcad:DBX24_04860"/>
<keyword evidence="2" id="KW-1185">Reference proteome</keyword>
<proteinExistence type="predicted"/>
<accession>A0A6P1QX06</accession>
<reference evidence="1 2" key="1">
    <citation type="submission" date="2018-04" db="EMBL/GenBank/DDBJ databases">
        <title>Characteristic and Complete Genome Sequencing of A Novel Member of Infective Endocarditis Causative Bacteria: Bergeyella cardium QL-PH.</title>
        <authorList>
            <person name="Pan H."/>
            <person name="Sun E."/>
            <person name="Zhang Y."/>
        </authorList>
    </citation>
    <scope>NUCLEOTIDE SEQUENCE [LARGE SCALE GENOMIC DNA]</scope>
    <source>
        <strain evidence="1 2">HPQL</strain>
    </source>
</reference>
<dbReference type="Pfam" id="PF10825">
    <property type="entry name" value="DUF2752"/>
    <property type="match status" value="1"/>
</dbReference>
<dbReference type="AlphaFoldDB" id="A0A6P1QX06"/>
<evidence type="ECO:0000313" key="2">
    <source>
        <dbReference type="Proteomes" id="UP000464318"/>
    </source>
</evidence>
<gene>
    <name evidence="1" type="ORF">DBX24_04860</name>
</gene>
<dbReference type="Proteomes" id="UP000464318">
    <property type="component" value="Chromosome"/>
</dbReference>
<dbReference type="EMBL" id="CP029149">
    <property type="protein sequence ID" value="QHN65270.1"/>
    <property type="molecule type" value="Genomic_DNA"/>
</dbReference>
<organism evidence="1 2">
    <name type="scientific">Bergeyella cardium</name>
    <dbReference type="NCBI Taxonomy" id="1585976"/>
    <lineage>
        <taxon>Bacteria</taxon>
        <taxon>Pseudomonadati</taxon>
        <taxon>Bacteroidota</taxon>
        <taxon>Flavobacteriia</taxon>
        <taxon>Flavobacteriales</taxon>
        <taxon>Weeksellaceae</taxon>
        <taxon>Bergeyella</taxon>
    </lineage>
</organism>